<evidence type="ECO:0000313" key="2">
    <source>
        <dbReference type="Proteomes" id="UP000585638"/>
    </source>
</evidence>
<dbReference type="SUPFAM" id="SSF53335">
    <property type="entry name" value="S-adenosyl-L-methionine-dependent methyltransferases"/>
    <property type="match status" value="1"/>
</dbReference>
<proteinExistence type="predicted"/>
<dbReference type="InterPro" id="IPR029063">
    <property type="entry name" value="SAM-dependent_MTases_sf"/>
</dbReference>
<evidence type="ECO:0008006" key="3">
    <source>
        <dbReference type="Google" id="ProtNLM"/>
    </source>
</evidence>
<dbReference type="Gene3D" id="3.40.50.150">
    <property type="entry name" value="Vaccinia Virus protein VP39"/>
    <property type="match status" value="1"/>
</dbReference>
<comment type="caution">
    <text evidence="1">The sequence shown here is derived from an EMBL/GenBank/DDBJ whole genome shotgun (WGS) entry which is preliminary data.</text>
</comment>
<keyword evidence="2" id="KW-1185">Reference proteome</keyword>
<gene>
    <name evidence="1" type="ORF">BJ998_008663</name>
</gene>
<organism evidence="1 2">
    <name type="scientific">Kutzneria kofuensis</name>
    <dbReference type="NCBI Taxonomy" id="103725"/>
    <lineage>
        <taxon>Bacteria</taxon>
        <taxon>Bacillati</taxon>
        <taxon>Actinomycetota</taxon>
        <taxon>Actinomycetes</taxon>
        <taxon>Pseudonocardiales</taxon>
        <taxon>Pseudonocardiaceae</taxon>
        <taxon>Kutzneria</taxon>
    </lineage>
</organism>
<sequence>MLVHESAWMPTGLDPEVPSAARVYDYFLGGYHNLAVDREFAHRAQETMPDLPVILRTSRRFLRRAVHFLLDEGITQFLDLGSGIPTAGNVHEIAQAVAPHARVAYVDRDSVAIAHSALMLEKNANAVALRADLRRPRDVLHSDVVTDLLDLSQPVAVLMSAVLHFVESDAEAQSIVAGYRNAIAPGSFVVISQGTQETAGEQGEQVIRLYDETDSPFTARNRDQFTQLFKGLDLVDPGVVYVPQWRPESPDDVDEHPERSCAYGAIGRKPLY</sequence>
<name>A0A7W9KRJ5_9PSEU</name>
<protein>
    <recommendedName>
        <fullName evidence="3">S-adenosyl methyltransferase</fullName>
    </recommendedName>
</protein>
<dbReference type="Proteomes" id="UP000585638">
    <property type="component" value="Unassembled WGS sequence"/>
</dbReference>
<evidence type="ECO:0000313" key="1">
    <source>
        <dbReference type="EMBL" id="MBB5897404.1"/>
    </source>
</evidence>
<accession>A0A7W9KRJ5</accession>
<reference evidence="1 2" key="1">
    <citation type="submission" date="2020-08" db="EMBL/GenBank/DDBJ databases">
        <title>Sequencing the genomes of 1000 actinobacteria strains.</title>
        <authorList>
            <person name="Klenk H.-P."/>
        </authorList>
    </citation>
    <scope>NUCLEOTIDE SEQUENCE [LARGE SCALE GENOMIC DNA]</scope>
    <source>
        <strain evidence="1 2">DSM 43851</strain>
    </source>
</reference>
<dbReference type="InterPro" id="IPR006764">
    <property type="entry name" value="SAM_dep_MeTrfase_SAV2177_type"/>
</dbReference>
<dbReference type="PIRSF" id="PIRSF017393">
    <property type="entry name" value="MTase_SAV2177"/>
    <property type="match status" value="1"/>
</dbReference>
<dbReference type="Pfam" id="PF04672">
    <property type="entry name" value="Methyltransf_19"/>
    <property type="match status" value="1"/>
</dbReference>
<dbReference type="AlphaFoldDB" id="A0A7W9KRJ5"/>
<dbReference type="EMBL" id="JACHIR010000003">
    <property type="protein sequence ID" value="MBB5897404.1"/>
    <property type="molecule type" value="Genomic_DNA"/>
</dbReference>